<dbReference type="Proteomes" id="UP001501570">
    <property type="component" value="Unassembled WGS sequence"/>
</dbReference>
<keyword evidence="5" id="KW-1185">Reference proteome</keyword>
<dbReference type="InterPro" id="IPR012341">
    <property type="entry name" value="6hp_glycosidase-like_sf"/>
</dbReference>
<dbReference type="SUPFAM" id="SSF48208">
    <property type="entry name" value="Six-hairpin glycosidases"/>
    <property type="match status" value="1"/>
</dbReference>
<evidence type="ECO:0000256" key="1">
    <source>
        <dbReference type="SAM" id="MobiDB-lite"/>
    </source>
</evidence>
<dbReference type="Gene3D" id="1.50.10.10">
    <property type="match status" value="1"/>
</dbReference>
<protein>
    <submittedName>
        <fullName evidence="4">Glycogen debranching N-terminal domain-containing protein</fullName>
    </submittedName>
</protein>
<dbReference type="EMBL" id="BAABJQ010000003">
    <property type="protein sequence ID" value="GAA5180639.1"/>
    <property type="molecule type" value="Genomic_DNA"/>
</dbReference>
<evidence type="ECO:0000313" key="5">
    <source>
        <dbReference type="Proteomes" id="UP001501570"/>
    </source>
</evidence>
<accession>A0ABP9RND1</accession>
<dbReference type="InterPro" id="IPR032856">
    <property type="entry name" value="GDE_N_bis"/>
</dbReference>
<feature type="domain" description="Putative glycogen debranching enzyme N-terminal" evidence="2">
    <location>
        <begin position="23"/>
        <end position="233"/>
    </location>
</feature>
<evidence type="ECO:0000313" key="4">
    <source>
        <dbReference type="EMBL" id="GAA5180639.1"/>
    </source>
</evidence>
<dbReference type="Pfam" id="PF22422">
    <property type="entry name" value="MGH1-like_GH"/>
    <property type="match status" value="1"/>
</dbReference>
<organism evidence="4 5">
    <name type="scientific">Rugosimonospora acidiphila</name>
    <dbReference type="NCBI Taxonomy" id="556531"/>
    <lineage>
        <taxon>Bacteria</taxon>
        <taxon>Bacillati</taxon>
        <taxon>Actinomycetota</taxon>
        <taxon>Actinomycetes</taxon>
        <taxon>Micromonosporales</taxon>
        <taxon>Micromonosporaceae</taxon>
        <taxon>Rugosimonospora</taxon>
    </lineage>
</organism>
<sequence>MTITPHRRPLQPMLHDLTVTVRAPVSALSGQDGQIRARGVQGVFYADCRALSEAVLRIDGIEPESVLHTLDGPHSAWFVALVRGLGDTGPDPTVRVDRLRRMAPDGLSEEIRLASTASAPVRVTVTVDLGCDLAAMRSVRRGGTGVSLPARRAGADLVWSTPGTSVRVTAEGAEISPAADSAIDPGIDPAIDPGMDPGIDPAAGSAVGDGSARARLSWPVDLPPGRTVTLRWRVRVATMAAVVTAADGPVEWSTPEVVADDRRLVRLLHRSMADLAALRLAEPSGPGDTFLGAGVPWYLTLFGRDSIWAARMLLPTGTGLAAGTLRALARRQGARVDPVSGEEPGKIMHELRYSGVFAVRAGDAPAAYYGTVDATLLWIALLHDAWRWGLPEPEVAALLPQLRAALGWLDRYADLDGDGFVSYLDRDGRGLANQGWKDSGDSVRFRDGTIARGPIALCEVQGYAYQAALHGAALLSAFDQPGARHWREYAADLARRFRARFWVDGPLGPYPALALDRDGRPVDSLTSNIGHLLGTGLLDEAESGHVARALAGPALSGGYGLRTMSTEDAGFSPLSYHCGSVWPHDTAIAVAGLARAGFGAEAARLADGVLAAAESFGYRLPELYGGDDRETPGRPVPYPMACHPQAWSAAAGVAILAAALGLEPDVPAGELRLRPMPGAPLGAIAARGLRVAGAAVGATLDGTGRIIVDGLPGSVRVVGPAAPAIPAQAHDGGPGPAVPSVAVAGPGGGPPPN</sequence>
<dbReference type="Pfam" id="PF14742">
    <property type="entry name" value="GDE_N_bis"/>
    <property type="match status" value="1"/>
</dbReference>
<dbReference type="RefSeq" id="WP_345627084.1">
    <property type="nucleotide sequence ID" value="NZ_BAABJQ010000003.1"/>
</dbReference>
<feature type="domain" description="Mannosylglycerate hydrolase MGH1-like glycoside hydrolase" evidence="3">
    <location>
        <begin position="380"/>
        <end position="615"/>
    </location>
</feature>
<evidence type="ECO:0000259" key="2">
    <source>
        <dbReference type="Pfam" id="PF14742"/>
    </source>
</evidence>
<evidence type="ECO:0000259" key="3">
    <source>
        <dbReference type="Pfam" id="PF22422"/>
    </source>
</evidence>
<proteinExistence type="predicted"/>
<dbReference type="InterPro" id="IPR008928">
    <property type="entry name" value="6-hairpin_glycosidase_sf"/>
</dbReference>
<dbReference type="InterPro" id="IPR054491">
    <property type="entry name" value="MGH1-like_GH"/>
</dbReference>
<reference evidence="5" key="1">
    <citation type="journal article" date="2019" name="Int. J. Syst. Evol. Microbiol.">
        <title>The Global Catalogue of Microorganisms (GCM) 10K type strain sequencing project: providing services to taxonomists for standard genome sequencing and annotation.</title>
        <authorList>
            <consortium name="The Broad Institute Genomics Platform"/>
            <consortium name="The Broad Institute Genome Sequencing Center for Infectious Disease"/>
            <person name="Wu L."/>
            <person name="Ma J."/>
        </authorList>
    </citation>
    <scope>NUCLEOTIDE SEQUENCE [LARGE SCALE GENOMIC DNA]</scope>
    <source>
        <strain evidence="5">JCM 18304</strain>
    </source>
</reference>
<comment type="caution">
    <text evidence="4">The sequence shown here is derived from an EMBL/GenBank/DDBJ whole genome shotgun (WGS) entry which is preliminary data.</text>
</comment>
<feature type="region of interest" description="Disordered" evidence="1">
    <location>
        <begin position="726"/>
        <end position="753"/>
    </location>
</feature>
<gene>
    <name evidence="4" type="ORF">GCM10023322_13390</name>
</gene>
<name>A0ABP9RND1_9ACTN</name>